<dbReference type="Proteomes" id="UP000054324">
    <property type="component" value="Unassembled WGS sequence"/>
</dbReference>
<evidence type="ECO:0000313" key="3">
    <source>
        <dbReference type="Proteomes" id="UP000054324"/>
    </source>
</evidence>
<dbReference type="EMBL" id="KL596660">
    <property type="protein sequence ID" value="KER30509.1"/>
    <property type="molecule type" value="Genomic_DNA"/>
</dbReference>
<evidence type="ECO:0000313" key="2">
    <source>
        <dbReference type="EMBL" id="KER30509.1"/>
    </source>
</evidence>
<gene>
    <name evidence="2" type="ORF">T265_13170</name>
</gene>
<reference evidence="2 3" key="1">
    <citation type="submission" date="2013-11" db="EMBL/GenBank/DDBJ databases">
        <title>Opisthorchis viverrini - life in the bile duct.</title>
        <authorList>
            <person name="Young N.D."/>
            <person name="Nagarajan N."/>
            <person name="Lin S.J."/>
            <person name="Korhonen P.K."/>
            <person name="Jex A.R."/>
            <person name="Hall R.S."/>
            <person name="Safavi-Hemami H."/>
            <person name="Kaewkong W."/>
            <person name="Bertrand D."/>
            <person name="Gao S."/>
            <person name="Seet Q."/>
            <person name="Wongkham S."/>
            <person name="Teh B.T."/>
            <person name="Wongkham C."/>
            <person name="Intapan P.M."/>
            <person name="Maleewong W."/>
            <person name="Yang X."/>
            <person name="Hu M."/>
            <person name="Wang Z."/>
            <person name="Hofmann A."/>
            <person name="Sternberg P.W."/>
            <person name="Tan P."/>
            <person name="Wang J."/>
            <person name="Gasser R.B."/>
        </authorList>
    </citation>
    <scope>NUCLEOTIDE SEQUENCE [LARGE SCALE GENOMIC DNA]</scope>
</reference>
<dbReference type="RefSeq" id="XP_009165804.1">
    <property type="nucleotide sequence ID" value="XM_009167540.1"/>
</dbReference>
<feature type="non-terminal residue" evidence="2">
    <location>
        <position position="109"/>
    </location>
</feature>
<accession>A0A075AHU8</accession>
<feature type="region of interest" description="Disordered" evidence="1">
    <location>
        <begin position="21"/>
        <end position="43"/>
    </location>
</feature>
<evidence type="ECO:0000256" key="1">
    <source>
        <dbReference type="SAM" id="MobiDB-lite"/>
    </source>
</evidence>
<dbReference type="GeneID" id="20327338"/>
<dbReference type="AlphaFoldDB" id="A0A075AHU8"/>
<dbReference type="KEGG" id="ovi:T265_13170"/>
<feature type="compositionally biased region" description="Basic and acidic residues" evidence="1">
    <location>
        <begin position="26"/>
        <end position="38"/>
    </location>
</feature>
<name>A0A075AHU8_OPIVI</name>
<organism evidence="2 3">
    <name type="scientific">Opisthorchis viverrini</name>
    <name type="common">Southeast Asian liver fluke</name>
    <dbReference type="NCBI Taxonomy" id="6198"/>
    <lineage>
        <taxon>Eukaryota</taxon>
        <taxon>Metazoa</taxon>
        <taxon>Spiralia</taxon>
        <taxon>Lophotrochozoa</taxon>
        <taxon>Platyhelminthes</taxon>
        <taxon>Trematoda</taxon>
        <taxon>Digenea</taxon>
        <taxon>Opisthorchiida</taxon>
        <taxon>Opisthorchiata</taxon>
        <taxon>Opisthorchiidae</taxon>
        <taxon>Opisthorchis</taxon>
    </lineage>
</organism>
<sequence>LEQSLAIAILPSYFCRTGLSAKSQRRSVERDGGGDKKVPSHTKVSLRRISPNPNVRLFFEKDRHFREPMVKYRYTFSEEDSEHAFIRTKVLREFAGDRWKSKYRCMNLR</sequence>
<feature type="non-terminal residue" evidence="2">
    <location>
        <position position="1"/>
    </location>
</feature>
<dbReference type="CTD" id="20327338"/>
<proteinExistence type="predicted"/>
<protein>
    <submittedName>
        <fullName evidence="2">Uncharacterized protein</fullName>
    </submittedName>
</protein>
<keyword evidence="3" id="KW-1185">Reference proteome</keyword>